<keyword evidence="3" id="KW-0238">DNA-binding</keyword>
<feature type="domain" description="Xylanolytic transcriptional activator regulatory" evidence="8">
    <location>
        <begin position="37"/>
        <end position="113"/>
    </location>
</feature>
<dbReference type="CDD" id="cd12148">
    <property type="entry name" value="fungal_TF_MHR"/>
    <property type="match status" value="1"/>
</dbReference>
<keyword evidence="10" id="KW-1185">Reference proteome</keyword>
<evidence type="ECO:0000259" key="8">
    <source>
        <dbReference type="SMART" id="SM00906"/>
    </source>
</evidence>
<dbReference type="InterPro" id="IPR051711">
    <property type="entry name" value="Stress_Response_Reg"/>
</dbReference>
<evidence type="ECO:0000256" key="5">
    <source>
        <dbReference type="ARBA" id="ARBA00023242"/>
    </source>
</evidence>
<keyword evidence="7" id="KW-0472">Membrane</keyword>
<feature type="region of interest" description="Disordered" evidence="6">
    <location>
        <begin position="275"/>
        <end position="308"/>
    </location>
</feature>
<reference evidence="9 10" key="1">
    <citation type="journal article" date="2024" name="Commun. Biol.">
        <title>Comparative genomic analysis of thermophilic fungi reveals convergent evolutionary adaptations and gene losses.</title>
        <authorList>
            <person name="Steindorff A.S."/>
            <person name="Aguilar-Pontes M.V."/>
            <person name="Robinson A.J."/>
            <person name="Andreopoulos B."/>
            <person name="LaButti K."/>
            <person name="Kuo A."/>
            <person name="Mondo S."/>
            <person name="Riley R."/>
            <person name="Otillar R."/>
            <person name="Haridas S."/>
            <person name="Lipzen A."/>
            <person name="Grimwood J."/>
            <person name="Schmutz J."/>
            <person name="Clum A."/>
            <person name="Reid I.D."/>
            <person name="Moisan M.C."/>
            <person name="Butler G."/>
            <person name="Nguyen T.T.M."/>
            <person name="Dewar K."/>
            <person name="Conant G."/>
            <person name="Drula E."/>
            <person name="Henrissat B."/>
            <person name="Hansel C."/>
            <person name="Singer S."/>
            <person name="Hutchinson M.I."/>
            <person name="de Vries R.P."/>
            <person name="Natvig D.O."/>
            <person name="Powell A.J."/>
            <person name="Tsang A."/>
            <person name="Grigoriev I.V."/>
        </authorList>
    </citation>
    <scope>NUCLEOTIDE SEQUENCE [LARGE SCALE GENOMIC DNA]</scope>
    <source>
        <strain evidence="9 10">ATCC 24622</strain>
    </source>
</reference>
<dbReference type="PANTHER" id="PTHR47540">
    <property type="entry name" value="THIAMINE REPRESSIBLE GENES REGULATORY PROTEIN THI5"/>
    <property type="match status" value="1"/>
</dbReference>
<evidence type="ECO:0000256" key="1">
    <source>
        <dbReference type="ARBA" id="ARBA00004123"/>
    </source>
</evidence>
<comment type="subcellular location">
    <subcellularLocation>
        <location evidence="1">Nucleus</location>
    </subcellularLocation>
</comment>
<proteinExistence type="predicted"/>
<comment type="caution">
    <text evidence="9">The sequence shown here is derived from an EMBL/GenBank/DDBJ whole genome shotgun (WGS) entry which is preliminary data.</text>
</comment>
<organism evidence="9 10">
    <name type="scientific">Phialemonium thermophilum</name>
    <dbReference type="NCBI Taxonomy" id="223376"/>
    <lineage>
        <taxon>Eukaryota</taxon>
        <taxon>Fungi</taxon>
        <taxon>Dikarya</taxon>
        <taxon>Ascomycota</taxon>
        <taxon>Pezizomycotina</taxon>
        <taxon>Sordariomycetes</taxon>
        <taxon>Sordariomycetidae</taxon>
        <taxon>Cephalothecales</taxon>
        <taxon>Cephalothecaceae</taxon>
        <taxon>Phialemonium</taxon>
    </lineage>
</organism>
<evidence type="ECO:0000256" key="7">
    <source>
        <dbReference type="SAM" id="Phobius"/>
    </source>
</evidence>
<sequence>MADHQLAKERGAVRLTSIQARLCQCFYLLSMSRINHCWTLFGTTAHLAFAIGLNRNRRADPAAGLDPVDVECRRRVFWCLYSLDNYLSAALGRPRTFHDADIDAELPSVVDDAELSSTTTSAASAAATFATTTTTNITNTTTTTTHLPLSMSTTTTLPISTTTATPRRAASSRVMLAAVAHVRLSRIVSVILRDLYPIRPLSTSARAALTEKCARDLRSWHADMAQFLDPHGVSAALLLPIYQRQRNVLNLSYWHAVILTHRPFLLSNFARLQQSGGGGGGGGSQERHRSRRQQQQQQHQQHSRQPETSVRECLQAAMHIVDTVDELVQTSQMFRAFWVSICFPPLHCGDGFCMNLSRLPALMCDMFFSFFYFLLVHILLCLLRRRRPLRLRHPGELVPGRRLPGVPGRRHQVPVPPRRPGREGVARAALLSRPGGAAP</sequence>
<accession>A0ABR3VCS8</accession>
<keyword evidence="5" id="KW-0539">Nucleus</keyword>
<evidence type="ECO:0000313" key="10">
    <source>
        <dbReference type="Proteomes" id="UP001586593"/>
    </source>
</evidence>
<evidence type="ECO:0000256" key="2">
    <source>
        <dbReference type="ARBA" id="ARBA00023015"/>
    </source>
</evidence>
<keyword evidence="2" id="KW-0805">Transcription regulation</keyword>
<feature type="compositionally biased region" description="Gly residues" evidence="6">
    <location>
        <begin position="275"/>
        <end position="284"/>
    </location>
</feature>
<name>A0ABR3VCS8_9PEZI</name>
<keyword evidence="7" id="KW-0812">Transmembrane</keyword>
<keyword evidence="4" id="KW-0804">Transcription</keyword>
<protein>
    <recommendedName>
        <fullName evidence="8">Xylanolytic transcriptional activator regulatory domain-containing protein</fullName>
    </recommendedName>
</protein>
<evidence type="ECO:0000256" key="3">
    <source>
        <dbReference type="ARBA" id="ARBA00023125"/>
    </source>
</evidence>
<dbReference type="Pfam" id="PF04082">
    <property type="entry name" value="Fungal_trans"/>
    <property type="match status" value="1"/>
</dbReference>
<evidence type="ECO:0000256" key="6">
    <source>
        <dbReference type="SAM" id="MobiDB-lite"/>
    </source>
</evidence>
<dbReference type="Proteomes" id="UP001586593">
    <property type="component" value="Unassembled WGS sequence"/>
</dbReference>
<dbReference type="PANTHER" id="PTHR47540:SF3">
    <property type="entry name" value="ZN(II)2CYS6 TRANSCRIPTION FACTOR (EUROFUNG)"/>
    <property type="match status" value="1"/>
</dbReference>
<dbReference type="SMART" id="SM00906">
    <property type="entry name" value="Fungal_trans"/>
    <property type="match status" value="1"/>
</dbReference>
<gene>
    <name evidence="9" type="ORF">VTK73DRAFT_4016</name>
</gene>
<feature type="transmembrane region" description="Helical" evidence="7">
    <location>
        <begin position="366"/>
        <end position="383"/>
    </location>
</feature>
<dbReference type="InterPro" id="IPR007219">
    <property type="entry name" value="XnlR_reg_dom"/>
</dbReference>
<evidence type="ECO:0000313" key="9">
    <source>
        <dbReference type="EMBL" id="KAL1839556.1"/>
    </source>
</evidence>
<dbReference type="EMBL" id="JAZHXJ010002319">
    <property type="protein sequence ID" value="KAL1839556.1"/>
    <property type="molecule type" value="Genomic_DNA"/>
</dbReference>
<keyword evidence="7" id="KW-1133">Transmembrane helix</keyword>
<evidence type="ECO:0000256" key="4">
    <source>
        <dbReference type="ARBA" id="ARBA00023163"/>
    </source>
</evidence>